<dbReference type="Proteomes" id="UP001383192">
    <property type="component" value="Unassembled WGS sequence"/>
</dbReference>
<dbReference type="PANTHER" id="PTHR14614">
    <property type="entry name" value="HEPATOCELLULAR CARCINOMA-ASSOCIATED ANTIGEN"/>
    <property type="match status" value="1"/>
</dbReference>
<evidence type="ECO:0000313" key="2">
    <source>
        <dbReference type="Proteomes" id="UP001383192"/>
    </source>
</evidence>
<dbReference type="Pfam" id="PF10294">
    <property type="entry name" value="Methyltransf_16"/>
    <property type="match status" value="1"/>
</dbReference>
<proteinExistence type="predicted"/>
<dbReference type="InterPro" id="IPR019410">
    <property type="entry name" value="Methyltransf_16"/>
</dbReference>
<reference evidence="1 2" key="1">
    <citation type="submission" date="2024-01" db="EMBL/GenBank/DDBJ databases">
        <title>A draft genome for a cacao thread blight-causing isolate of Paramarasmius palmivorus.</title>
        <authorList>
            <person name="Baruah I.K."/>
            <person name="Bukari Y."/>
            <person name="Amoako-Attah I."/>
            <person name="Meinhardt L.W."/>
            <person name="Bailey B.A."/>
            <person name="Cohen S.P."/>
        </authorList>
    </citation>
    <scope>NUCLEOTIDE SEQUENCE [LARGE SCALE GENOMIC DNA]</scope>
    <source>
        <strain evidence="1 2">GH-12</strain>
    </source>
</reference>
<gene>
    <name evidence="1" type="primary">rrg1</name>
    <name evidence="1" type="ORF">VNI00_007201</name>
</gene>
<dbReference type="InterPro" id="IPR029063">
    <property type="entry name" value="SAM-dependent_MTases_sf"/>
</dbReference>
<name>A0AAW0D2M7_9AGAR</name>
<dbReference type="PANTHER" id="PTHR14614:SF156">
    <property type="entry name" value="PROTEIN-LYSINE N-METHYLTRANSFERASE EFM2"/>
    <property type="match status" value="1"/>
</dbReference>
<evidence type="ECO:0000313" key="1">
    <source>
        <dbReference type="EMBL" id="KAK7045799.1"/>
    </source>
</evidence>
<dbReference type="GO" id="GO:0008757">
    <property type="term" value="F:S-adenosylmethionine-dependent methyltransferase activity"/>
    <property type="evidence" value="ECO:0007669"/>
    <property type="project" value="UniProtKB-ARBA"/>
</dbReference>
<dbReference type="AlphaFoldDB" id="A0AAW0D2M7"/>
<keyword evidence="2" id="KW-1185">Reference proteome</keyword>
<dbReference type="EMBL" id="JAYKXP010000023">
    <property type="protein sequence ID" value="KAK7045799.1"/>
    <property type="molecule type" value="Genomic_DNA"/>
</dbReference>
<dbReference type="SUPFAM" id="SSF53335">
    <property type="entry name" value="S-adenosyl-L-methionine-dependent methyltransferases"/>
    <property type="match status" value="1"/>
</dbReference>
<dbReference type="GO" id="GO:0005829">
    <property type="term" value="C:cytosol"/>
    <property type="evidence" value="ECO:0007669"/>
    <property type="project" value="TreeGrafter"/>
</dbReference>
<accession>A0AAW0D2M7</accession>
<comment type="caution">
    <text evidence="1">The sequence shown here is derived from an EMBL/GenBank/DDBJ whole genome shotgun (WGS) entry which is preliminary data.</text>
</comment>
<protein>
    <submittedName>
        <fullName evidence="1">Protein-lysine N-methyltransferase rrg1</fullName>
    </submittedName>
</protein>
<dbReference type="Gene3D" id="3.40.50.150">
    <property type="entry name" value="Vaccinia Virus protein VP39"/>
    <property type="match status" value="2"/>
</dbReference>
<sequence length="216" mass="24733">MPTNDHRQYKIKKDSNTEEYISVQLSAPRIHAENLYLQTWGSSFILANLLHQLSVQTTRVLELGAGTGLVGIRLVANIELNKELHGGRVKCGTLDWNSPNILQLDSKHTSSDNLLNSDDESTKPTLVLAADTMYTEDHPSLLSRTIFTWLKKSKDSRAVVCYPMRVAYLDAMREFWEILESGGMEVVSEGREEIEGDEWDDERLHEWSVWKWKLEV</sequence>
<organism evidence="1 2">
    <name type="scientific">Paramarasmius palmivorus</name>
    <dbReference type="NCBI Taxonomy" id="297713"/>
    <lineage>
        <taxon>Eukaryota</taxon>
        <taxon>Fungi</taxon>
        <taxon>Dikarya</taxon>
        <taxon>Basidiomycota</taxon>
        <taxon>Agaricomycotina</taxon>
        <taxon>Agaricomycetes</taxon>
        <taxon>Agaricomycetidae</taxon>
        <taxon>Agaricales</taxon>
        <taxon>Marasmiineae</taxon>
        <taxon>Marasmiaceae</taxon>
        <taxon>Paramarasmius</taxon>
    </lineage>
</organism>